<evidence type="ECO:0000256" key="8">
    <source>
        <dbReference type="ARBA" id="ARBA00023235"/>
    </source>
</evidence>
<evidence type="ECO:0000256" key="1">
    <source>
        <dbReference type="ARBA" id="ARBA00000083"/>
    </source>
</evidence>
<gene>
    <name evidence="13" type="ORF">UU38_C0001G0044</name>
</gene>
<dbReference type="Proteomes" id="UP000033918">
    <property type="component" value="Unassembled WGS sequence"/>
</dbReference>
<evidence type="ECO:0000256" key="2">
    <source>
        <dbReference type="ARBA" id="ARBA00001911"/>
    </source>
</evidence>
<evidence type="ECO:0000259" key="12">
    <source>
        <dbReference type="Pfam" id="PF01370"/>
    </source>
</evidence>
<evidence type="ECO:0000256" key="10">
    <source>
        <dbReference type="ARBA" id="ARBA00031367"/>
    </source>
</evidence>
<evidence type="ECO:0000256" key="4">
    <source>
        <dbReference type="ARBA" id="ARBA00007637"/>
    </source>
</evidence>
<evidence type="ECO:0000256" key="7">
    <source>
        <dbReference type="ARBA" id="ARBA00023027"/>
    </source>
</evidence>
<evidence type="ECO:0000256" key="11">
    <source>
        <dbReference type="ARBA" id="ARBA00033067"/>
    </source>
</evidence>
<evidence type="ECO:0000313" key="14">
    <source>
        <dbReference type="Proteomes" id="UP000033918"/>
    </source>
</evidence>
<evidence type="ECO:0000256" key="3">
    <source>
        <dbReference type="ARBA" id="ARBA00004947"/>
    </source>
</evidence>
<comment type="similarity">
    <text evidence="4">Belongs to the NAD(P)-dependent epimerase/dehydratase family.</text>
</comment>
<dbReference type="GO" id="GO:0003978">
    <property type="term" value="F:UDP-glucose 4-epimerase activity"/>
    <property type="evidence" value="ECO:0007669"/>
    <property type="project" value="UniProtKB-EC"/>
</dbReference>
<keyword evidence="9" id="KW-0119">Carbohydrate metabolism</keyword>
<dbReference type="NCBIfam" id="TIGR01179">
    <property type="entry name" value="galE"/>
    <property type="match status" value="1"/>
</dbReference>
<accession>A0A0G0XN82</accession>
<comment type="pathway">
    <text evidence="3">Carbohydrate metabolism; galactose metabolism.</text>
</comment>
<dbReference type="EMBL" id="LCAK01000001">
    <property type="protein sequence ID" value="KKR89142.1"/>
    <property type="molecule type" value="Genomic_DNA"/>
</dbReference>
<dbReference type="UniPathway" id="UPA00214"/>
<organism evidence="13 14">
    <name type="scientific">Candidatus Wolfebacteria bacterium GW2011_GWB1_41_12</name>
    <dbReference type="NCBI Taxonomy" id="1619006"/>
    <lineage>
        <taxon>Bacteria</taxon>
        <taxon>Candidatus Wolfeibacteriota</taxon>
    </lineage>
</organism>
<evidence type="ECO:0000313" key="13">
    <source>
        <dbReference type="EMBL" id="KKR89142.1"/>
    </source>
</evidence>
<evidence type="ECO:0000256" key="5">
    <source>
        <dbReference type="ARBA" id="ARBA00013189"/>
    </source>
</evidence>
<reference evidence="13 14" key="1">
    <citation type="journal article" date="2015" name="Nature">
        <title>rRNA introns, odd ribosomes, and small enigmatic genomes across a large radiation of phyla.</title>
        <authorList>
            <person name="Brown C.T."/>
            <person name="Hug L.A."/>
            <person name="Thomas B.C."/>
            <person name="Sharon I."/>
            <person name="Castelle C.J."/>
            <person name="Singh A."/>
            <person name="Wilkins M.J."/>
            <person name="Williams K.H."/>
            <person name="Banfield J.F."/>
        </authorList>
    </citation>
    <scope>NUCLEOTIDE SEQUENCE [LARGE SCALE GENOMIC DNA]</scope>
</reference>
<comment type="caution">
    <text evidence="13">The sequence shown here is derived from an EMBL/GenBank/DDBJ whole genome shotgun (WGS) entry which is preliminary data.</text>
</comment>
<feature type="domain" description="NAD-dependent epimerase/dehydratase" evidence="12">
    <location>
        <begin position="3"/>
        <end position="247"/>
    </location>
</feature>
<dbReference type="PANTHER" id="PTHR43725">
    <property type="entry name" value="UDP-GLUCOSE 4-EPIMERASE"/>
    <property type="match status" value="1"/>
</dbReference>
<comment type="cofactor">
    <cofactor evidence="2">
        <name>NAD(+)</name>
        <dbReference type="ChEBI" id="CHEBI:57540"/>
    </cofactor>
</comment>
<dbReference type="PANTHER" id="PTHR43725:SF53">
    <property type="entry name" value="UDP-ARABINOSE 4-EPIMERASE 1"/>
    <property type="match status" value="1"/>
</dbReference>
<dbReference type="GO" id="GO:0006012">
    <property type="term" value="P:galactose metabolic process"/>
    <property type="evidence" value="ECO:0007669"/>
    <property type="project" value="UniProtKB-UniPathway"/>
</dbReference>
<dbReference type="Gene3D" id="3.90.25.10">
    <property type="entry name" value="UDP-galactose 4-epimerase, domain 1"/>
    <property type="match status" value="1"/>
</dbReference>
<dbReference type="Pfam" id="PF01370">
    <property type="entry name" value="Epimerase"/>
    <property type="match status" value="1"/>
</dbReference>
<protein>
    <recommendedName>
        <fullName evidence="6">UDP-glucose 4-epimerase</fullName>
        <ecNumber evidence="5">5.1.3.2</ecNumber>
    </recommendedName>
    <alternativeName>
        <fullName evidence="11">Galactowaldenase</fullName>
    </alternativeName>
    <alternativeName>
        <fullName evidence="10">UDP-galactose 4-epimerase</fullName>
    </alternativeName>
</protein>
<keyword evidence="7" id="KW-0520">NAD</keyword>
<dbReference type="AlphaFoldDB" id="A0A0G0XN82"/>
<sequence length="320" mass="35031">MKILITGGAGYIGSIAAKYLIDSGYEITVADSLERGNEWAVDPRAEFLKGDLLDKKFIGKVFSRSFDGVIHFAGYISTGESIEKPELYYKNNIGSAMNVLEGMASSGSDNLVFSSSAGIYGDAGIMPISENSKCSPPSPYGETKLTVEKILKRQKIKSISLRYFNAAGAMPDTGLGEAHLPETHIIPLAIESAVKGKEFSLFGTDYPTIDGTCVRDYIHVLDLAEAHILALKALRENKIFFPAYNVGTGKGYSNKEIILMVEKISGKKIKIKKQERRKGDAAILVADNALIKKTFGFEPKHSDLKIIVQTAYNWYLKKIG</sequence>
<evidence type="ECO:0000256" key="6">
    <source>
        <dbReference type="ARBA" id="ARBA00018569"/>
    </source>
</evidence>
<keyword evidence="8" id="KW-0413">Isomerase</keyword>
<dbReference type="SUPFAM" id="SSF51735">
    <property type="entry name" value="NAD(P)-binding Rossmann-fold domains"/>
    <property type="match status" value="1"/>
</dbReference>
<dbReference type="InterPro" id="IPR001509">
    <property type="entry name" value="Epimerase_deHydtase"/>
</dbReference>
<dbReference type="Gene3D" id="3.40.50.720">
    <property type="entry name" value="NAD(P)-binding Rossmann-like Domain"/>
    <property type="match status" value="1"/>
</dbReference>
<comment type="catalytic activity">
    <reaction evidence="1">
        <text>UDP-alpha-D-glucose = UDP-alpha-D-galactose</text>
        <dbReference type="Rhea" id="RHEA:22168"/>
        <dbReference type="ChEBI" id="CHEBI:58885"/>
        <dbReference type="ChEBI" id="CHEBI:66914"/>
        <dbReference type="EC" id="5.1.3.2"/>
    </reaction>
</comment>
<dbReference type="InterPro" id="IPR005886">
    <property type="entry name" value="UDP_G4E"/>
</dbReference>
<dbReference type="PATRIC" id="fig|1619006.3.peg.47"/>
<evidence type="ECO:0000256" key="9">
    <source>
        <dbReference type="ARBA" id="ARBA00023277"/>
    </source>
</evidence>
<proteinExistence type="inferred from homology"/>
<dbReference type="InterPro" id="IPR036291">
    <property type="entry name" value="NAD(P)-bd_dom_sf"/>
</dbReference>
<dbReference type="EC" id="5.1.3.2" evidence="5"/>
<name>A0A0G0XN82_9BACT</name>